<keyword evidence="1" id="KW-0677">Repeat</keyword>
<dbReference type="Pfam" id="PF00612">
    <property type="entry name" value="IQ"/>
    <property type="match status" value="2"/>
</dbReference>
<dbReference type="Proteomes" id="UP000594454">
    <property type="component" value="Chromosome 2"/>
</dbReference>
<dbReference type="InterPro" id="IPR027417">
    <property type="entry name" value="P-loop_NTPase"/>
</dbReference>
<dbReference type="CDD" id="cd23767">
    <property type="entry name" value="IQCD"/>
    <property type="match status" value="1"/>
</dbReference>
<dbReference type="AlphaFoldDB" id="A0A7R8UGV4"/>
<name>A0A7R8UGV4_HERIL</name>
<dbReference type="OrthoDB" id="190375at2759"/>
<dbReference type="PANTHER" id="PTHR22590">
    <property type="entry name" value="MYOSIN MOTOR DOMAIN-CONTAINING PROTEIN"/>
    <property type="match status" value="1"/>
</dbReference>
<protein>
    <recommendedName>
        <fullName evidence="4">Spermatogenesis-associated protein 17</fullName>
    </recommendedName>
</protein>
<dbReference type="PROSITE" id="PS50096">
    <property type="entry name" value="IQ"/>
    <property type="match status" value="3"/>
</dbReference>
<evidence type="ECO:0000313" key="2">
    <source>
        <dbReference type="EMBL" id="CAD7080374.1"/>
    </source>
</evidence>
<organism evidence="2 3">
    <name type="scientific">Hermetia illucens</name>
    <name type="common">Black soldier fly</name>
    <dbReference type="NCBI Taxonomy" id="343691"/>
    <lineage>
        <taxon>Eukaryota</taxon>
        <taxon>Metazoa</taxon>
        <taxon>Ecdysozoa</taxon>
        <taxon>Arthropoda</taxon>
        <taxon>Hexapoda</taxon>
        <taxon>Insecta</taxon>
        <taxon>Pterygota</taxon>
        <taxon>Neoptera</taxon>
        <taxon>Endopterygota</taxon>
        <taxon>Diptera</taxon>
        <taxon>Brachycera</taxon>
        <taxon>Stratiomyomorpha</taxon>
        <taxon>Stratiomyidae</taxon>
        <taxon>Hermetiinae</taxon>
        <taxon>Hermetia</taxon>
    </lineage>
</organism>
<proteinExistence type="predicted"/>
<dbReference type="InterPro" id="IPR000048">
    <property type="entry name" value="IQ_motif_EF-hand-BS"/>
</dbReference>
<dbReference type="InParanoid" id="A0A7R8UGV4"/>
<dbReference type="SMART" id="SM00015">
    <property type="entry name" value="IQ"/>
    <property type="match status" value="3"/>
</dbReference>
<dbReference type="InterPro" id="IPR052318">
    <property type="entry name" value="CellDiv_DevSignal_Domain"/>
</dbReference>
<sequence>MRDTKVACGITLEWLYESIRELQRIAHSQAHKKFLAARLIQKTFRGYLVRKSIKICHETAITIQKNYRRYRARQQFFELLEQTIRDQFCQHFNHEATNIQKIYRGFYSRKYINDFMKLRQTQRQAAKDLILCVAHKLHHLLRTKQIPGIYSLRNSNCLSKVEELLASLRFKEYNEQVRKERSAYKQSLAVLATARKDGKIKLNVPFGTPCRKFYQKSSPKEMHQMLDKFDDRPPRVRPKIVPISAITVPDDGLYAKVVSSMERCNIVKFDDMSVCPNVRPDKIEQFCSEMTNICESQRLYA</sequence>
<reference evidence="2 3" key="1">
    <citation type="submission" date="2020-11" db="EMBL/GenBank/DDBJ databases">
        <authorList>
            <person name="Wallbank WR R."/>
            <person name="Pardo Diaz C."/>
            <person name="Kozak K."/>
            <person name="Martin S."/>
            <person name="Jiggins C."/>
            <person name="Moest M."/>
            <person name="Warren A I."/>
            <person name="Generalovic N T."/>
            <person name="Byers J.R.P. K."/>
            <person name="Montejo-Kovacevich G."/>
            <person name="Yen C E."/>
        </authorList>
    </citation>
    <scope>NUCLEOTIDE SEQUENCE [LARGE SCALE GENOMIC DNA]</scope>
</reference>
<evidence type="ECO:0008006" key="4">
    <source>
        <dbReference type="Google" id="ProtNLM"/>
    </source>
</evidence>
<dbReference type="PANTHER" id="PTHR22590:SF5">
    <property type="entry name" value="MYOSIN MOTOR DOMAIN-CONTAINING PROTEIN"/>
    <property type="match status" value="1"/>
</dbReference>
<evidence type="ECO:0000313" key="3">
    <source>
        <dbReference type="Proteomes" id="UP000594454"/>
    </source>
</evidence>
<dbReference type="SUPFAM" id="SSF52540">
    <property type="entry name" value="P-loop containing nucleoside triphosphate hydrolases"/>
    <property type="match status" value="1"/>
</dbReference>
<accession>A0A7R8UGV4</accession>
<dbReference type="Gene3D" id="1.20.5.190">
    <property type="match status" value="1"/>
</dbReference>
<keyword evidence="3" id="KW-1185">Reference proteome</keyword>
<evidence type="ECO:0000256" key="1">
    <source>
        <dbReference type="ARBA" id="ARBA00022737"/>
    </source>
</evidence>
<gene>
    <name evidence="2" type="ORF">HERILL_LOCUS3531</name>
</gene>
<dbReference type="EMBL" id="LR899010">
    <property type="protein sequence ID" value="CAD7080374.1"/>
    <property type="molecule type" value="Genomic_DNA"/>
</dbReference>